<comment type="caution">
    <text evidence="3">The sequence shown here is derived from an EMBL/GenBank/DDBJ whole genome shotgun (WGS) entry which is preliminary data.</text>
</comment>
<dbReference type="InterPro" id="IPR023577">
    <property type="entry name" value="CYTH_domain"/>
</dbReference>
<sequence>MGSHDETERKYDVDAATVFPNLAETEGVASVGQPGAFHLEAVYFDTADLDLARSGVTLRRRTGGKDAGWHLKLPAGKDTRTEIGEPLGDDGRVPESFRARVHALSRGRELRPVATVTTHRREYPLTDAAGSVLALVSDDTVQGQHLDGSEPELAWREWEVELADGSLDLLDVLEERLLAAGASPAAVGSKLARVVGVLPAAGATAGAMGAPPTSGKGKGKTTVRELLSSQLSKHLARLLEQDAGVRADRTEAVHRVRIAARRLRSALTTFRPLLDGSVTDPVRDELRWLGEEFALARDAQVLREHLGGVLAGEPAELVIGPVSARLDEELGNAYGSGKEAARRALDSDRYVRLLDTIEGLISSPPLEADGERPAKKVLPGLLARDVKRLRRAVREIEAAADPGSRDLAFHEARKKAKRLRYAAESATPVLGKRATSLAADTKKIQETLGIHQDTVVDRRRLREYAVQAYLDGENVFTFGRLHGLEQARAERAERDFEALWAAFRKKQIRRWAP</sequence>
<evidence type="ECO:0000313" key="4">
    <source>
        <dbReference type="Proteomes" id="UP001501285"/>
    </source>
</evidence>
<dbReference type="InterPro" id="IPR038186">
    <property type="entry name" value="CHAD_dom_sf"/>
</dbReference>
<feature type="domain" description="CHAD" evidence="2">
    <location>
        <begin position="220"/>
        <end position="505"/>
    </location>
</feature>
<dbReference type="Pfam" id="PF05235">
    <property type="entry name" value="CHAD"/>
    <property type="match status" value="1"/>
</dbReference>
<dbReference type="Gene3D" id="1.40.20.10">
    <property type="entry name" value="CHAD domain"/>
    <property type="match status" value="1"/>
</dbReference>
<dbReference type="CDD" id="cd07374">
    <property type="entry name" value="CYTH-like_Pase"/>
    <property type="match status" value="1"/>
</dbReference>
<gene>
    <name evidence="3" type="ORF">GCM10009740_23270</name>
</gene>
<dbReference type="PROSITE" id="PS51707">
    <property type="entry name" value="CYTH"/>
    <property type="match status" value="1"/>
</dbReference>
<keyword evidence="4" id="KW-1185">Reference proteome</keyword>
<evidence type="ECO:0000259" key="2">
    <source>
        <dbReference type="PROSITE" id="PS51708"/>
    </source>
</evidence>
<accession>A0ABN2U9F5</accession>
<dbReference type="InterPro" id="IPR033469">
    <property type="entry name" value="CYTH-like_dom_sf"/>
</dbReference>
<evidence type="ECO:0000313" key="3">
    <source>
        <dbReference type="EMBL" id="GAA2032510.1"/>
    </source>
</evidence>
<reference evidence="3 4" key="1">
    <citation type="journal article" date="2019" name="Int. J. Syst. Evol. Microbiol.">
        <title>The Global Catalogue of Microorganisms (GCM) 10K type strain sequencing project: providing services to taxonomists for standard genome sequencing and annotation.</title>
        <authorList>
            <consortium name="The Broad Institute Genomics Platform"/>
            <consortium name="The Broad Institute Genome Sequencing Center for Infectious Disease"/>
            <person name="Wu L."/>
            <person name="Ma J."/>
        </authorList>
    </citation>
    <scope>NUCLEOTIDE SEQUENCE [LARGE SCALE GENOMIC DNA]</scope>
    <source>
        <strain evidence="3 4">JCM 14283</strain>
    </source>
</reference>
<feature type="domain" description="CYTH" evidence="1">
    <location>
        <begin position="4"/>
        <end position="201"/>
    </location>
</feature>
<dbReference type="Pfam" id="PF01928">
    <property type="entry name" value="CYTH"/>
    <property type="match status" value="1"/>
</dbReference>
<dbReference type="InterPro" id="IPR007899">
    <property type="entry name" value="CHAD_dom"/>
</dbReference>
<dbReference type="SMART" id="SM00880">
    <property type="entry name" value="CHAD"/>
    <property type="match status" value="1"/>
</dbReference>
<dbReference type="RefSeq" id="WP_343991449.1">
    <property type="nucleotide sequence ID" value="NZ_BAAANB010000021.1"/>
</dbReference>
<dbReference type="Proteomes" id="UP001501285">
    <property type="component" value="Unassembled WGS sequence"/>
</dbReference>
<dbReference type="SUPFAM" id="SSF55154">
    <property type="entry name" value="CYTH-like phosphatases"/>
    <property type="match status" value="1"/>
</dbReference>
<name>A0ABN2U9F5_9MICO</name>
<evidence type="ECO:0000259" key="1">
    <source>
        <dbReference type="PROSITE" id="PS51707"/>
    </source>
</evidence>
<dbReference type="EMBL" id="BAAANB010000021">
    <property type="protein sequence ID" value="GAA2032510.1"/>
    <property type="molecule type" value="Genomic_DNA"/>
</dbReference>
<dbReference type="Gene3D" id="2.40.320.10">
    <property type="entry name" value="Hypothetical Protein Pfu-838710-001"/>
    <property type="match status" value="1"/>
</dbReference>
<organism evidence="3 4">
    <name type="scientific">Terrabacter terrae</name>
    <dbReference type="NCBI Taxonomy" id="318434"/>
    <lineage>
        <taxon>Bacteria</taxon>
        <taxon>Bacillati</taxon>
        <taxon>Actinomycetota</taxon>
        <taxon>Actinomycetes</taxon>
        <taxon>Micrococcales</taxon>
        <taxon>Intrasporangiaceae</taxon>
        <taxon>Terrabacter</taxon>
    </lineage>
</organism>
<dbReference type="SMART" id="SM01118">
    <property type="entry name" value="CYTH"/>
    <property type="match status" value="1"/>
</dbReference>
<dbReference type="PANTHER" id="PTHR39339">
    <property type="entry name" value="SLR1444 PROTEIN"/>
    <property type="match status" value="1"/>
</dbReference>
<dbReference type="PANTHER" id="PTHR39339:SF1">
    <property type="entry name" value="CHAD DOMAIN-CONTAINING PROTEIN"/>
    <property type="match status" value="1"/>
</dbReference>
<dbReference type="PROSITE" id="PS51708">
    <property type="entry name" value="CHAD"/>
    <property type="match status" value="1"/>
</dbReference>
<proteinExistence type="predicted"/>
<protein>
    <submittedName>
        <fullName evidence="3">CYTH and CHAD domain-containing protein</fullName>
    </submittedName>
</protein>